<organism evidence="1 2">
    <name type="scientific">Pedobacter heparinus (strain ATCC 13125 / DSM 2366 / CIP 104194 / JCM 7457 / NBRC 12017 / NCIMB 9290 / NRRL B-14731 / HIM 762-3)</name>
    <dbReference type="NCBI Taxonomy" id="485917"/>
    <lineage>
        <taxon>Bacteria</taxon>
        <taxon>Pseudomonadati</taxon>
        <taxon>Bacteroidota</taxon>
        <taxon>Sphingobacteriia</taxon>
        <taxon>Sphingobacteriales</taxon>
        <taxon>Sphingobacteriaceae</taxon>
        <taxon>Pedobacter</taxon>
    </lineage>
</organism>
<sequence length="136" mass="15765">MDINITLLEAYCLKNGMSITTSIDIDNKEPYLKIIKGTDAHGSRVEYLQFSTIKEILEINNMINEGGMVLKERDATQESMRLRPVGERDKDKNIEKLIYNTLSKYIIQMLNAATGQIYFPEIIPLENHRSVYFRFD</sequence>
<dbReference type="AlphaFoldDB" id="C6XVD7"/>
<dbReference type="EMBL" id="CP001681">
    <property type="protein sequence ID" value="ACU04003.1"/>
    <property type="molecule type" value="Genomic_DNA"/>
</dbReference>
<name>C6XVD7_PEDHD</name>
<gene>
    <name evidence="1" type="ordered locus">Phep_1794</name>
</gene>
<reference evidence="1 2" key="1">
    <citation type="journal article" date="2009" name="Stand. Genomic Sci.">
        <title>Complete genome sequence of Pedobacter heparinus type strain (HIM 762-3).</title>
        <authorList>
            <person name="Han C."/>
            <person name="Spring S."/>
            <person name="Lapidus A."/>
            <person name="Del Rio T.G."/>
            <person name="Tice H."/>
            <person name="Copeland A."/>
            <person name="Cheng J.F."/>
            <person name="Lucas S."/>
            <person name="Chen F."/>
            <person name="Nolan M."/>
            <person name="Bruce D."/>
            <person name="Goodwin L."/>
            <person name="Pitluck S."/>
            <person name="Ivanova N."/>
            <person name="Mavromatis K."/>
            <person name="Mikhailova N."/>
            <person name="Pati A."/>
            <person name="Chen A."/>
            <person name="Palaniappan K."/>
            <person name="Land M."/>
            <person name="Hauser L."/>
            <person name="Chang Y.J."/>
            <person name="Jeffries C.C."/>
            <person name="Saunders E."/>
            <person name="Chertkov O."/>
            <person name="Brettin T."/>
            <person name="Goker M."/>
            <person name="Rohde M."/>
            <person name="Bristow J."/>
            <person name="Eisen J.A."/>
            <person name="Markowitz V."/>
            <person name="Hugenholtz P."/>
            <person name="Kyrpides N.C."/>
            <person name="Klenk H.P."/>
            <person name="Detter J.C."/>
        </authorList>
    </citation>
    <scope>NUCLEOTIDE SEQUENCE [LARGE SCALE GENOMIC DNA]</scope>
    <source>
        <strain evidence="2">ATCC 13125 / DSM 2366 / CIP 104194 / JCM 7457 / NBRC 12017 / NCIMB 9290 / NRRL B-14731 / HIM 762-3</strain>
    </source>
</reference>
<evidence type="ECO:0000313" key="2">
    <source>
        <dbReference type="Proteomes" id="UP000000852"/>
    </source>
</evidence>
<dbReference type="HOGENOM" id="CLU_1873444_0_0_10"/>
<dbReference type="OrthoDB" id="9967568at2"/>
<dbReference type="KEGG" id="phe:Phep_1794"/>
<accession>C6XVD7</accession>
<proteinExistence type="predicted"/>
<dbReference type="Proteomes" id="UP000000852">
    <property type="component" value="Chromosome"/>
</dbReference>
<evidence type="ECO:0000313" key="1">
    <source>
        <dbReference type="EMBL" id="ACU04003.1"/>
    </source>
</evidence>
<protein>
    <submittedName>
        <fullName evidence="1">Uncharacterized protein</fullName>
    </submittedName>
</protein>
<dbReference type="RefSeq" id="WP_015807617.1">
    <property type="nucleotide sequence ID" value="NC_013061.1"/>
</dbReference>
<keyword evidence="2" id="KW-1185">Reference proteome</keyword>